<dbReference type="GeneID" id="207117"/>
<sequence>MESEEDNTAPPPLSEEEAPPPPPSEDTAPPAEQAPPPEDGAPPPTGDGVEPSAEGEALQAEGIDPASLSVQEDPALNMTDYRSLIPSDEEITMPPEDDESGQGRVRARLAPRPVQSVLSDGLSQSSRRSSKFRRSMTGIPNLQETLKEKQARFREAREGRRMKIDPSYKYIFEILGEKLGLDLVSVEELILDCPSLDAFSSFFEKGGSKTLKFLYQEGDVPGLECGRTITGVPKGGKMMRLYIDNAAPEKLKELCLFFVRCRNDVAINSKTIYEDVLFTVLDASKGLLKGIKNMLKNIFLPAILATGNWGALNQSKQGESEKHIFTETINRYLLFLDGATISIEGTVMLKKVDNIDFSKLHTFEEVTAAASSSEMVHQLEDVLMMWYKQIEQVLIESEQMRKEADDSGPLTELEHWKRMSAKFNYIIEQIKGPSCKAVINVLNVAHSKLLKNWRDLDARITDTANESKDNVRYLYTLEKVCQPLYNYDLVSMAHGIQNLINAIRMIHSVSRYYNTSERMTSLFIKVTNQMVTACKAYITDGGTNHVWDQETPAVLKKIQDCIFLFKEYQASFHKTRKQILESSGEKSFEVSEMYIFGKFEAFCKRLEKITEMITIVQTYSALSNSTIEGIDILGIKFKNIYQGIKKNQYDILDPRRTEFDTDFSDFMGKINTLEIQIQAFMNITFGKILSSQQALQLLQRFQKLNMPCLQLEINHTIERILQCYVAELEATKKLYHSQKDDPPLARNMPPIAGKILWVRQLYRRINEPINYFFKNSDILSSIEGKAVIRQYNKISYVLVEFEVVYHTAWVKEISQLQYALQATLFVRHPETGKLLVNFDPKILEVVRETKCMIKMKLDVPEQAKKLLKLESKLKADKLYLQGLLQYYDDLCQEVPSVFVNLMTPKMKKVESVLRQGLTVLTWSSLMLESFFKEVESVLDMFNQLLKKVNDLCEMHIDTVLKEIAKTLLISLSDSGATRVEDMLTLNETYTKEWADILNHKSRHVEEAVKELILIFEQIYEVKYTGKPAKPVPEQRKHVVFGSEADEGESLEYDPDSTARDVDNNDKEDEFKKECKEVYAFFSHQLLDSLQKATRLSLDTMKKRIFVGNQGRKRSEDVVSFIKTEVHLAIPNVVMVPSLDDIQQAINRMIQLTLEVSRGVAHWGQQQVRRTKSPQTSSRGSDQPSIMGKALKKEERSFEESIPARKLKNFYPGVAEHKDISKLVLLLSSSVNSLRKAATEALQDFQKYKTLWTEDRDVKVKEFLANNPSLTEIRSEILHYATFEQEIEELKPIIDVGALELHTEPMKLALSIEAKAWKMLLCRYLNEEYKKKMSDMIVFINEYLKKLSRPIRDLDDVRFAMEALSCIRDNEIQMDMTLGPIEEAYGILNRFEVEVTKEESEGVDTLRYSFNKLQSKAVSVQDELVQVQPKFKSSLLESVDVFREDVINFTEAYETEGPMVPNIPPQEASNRLQIFQANFDDLWRKFVTYSAGEQLFGLPVTDYEVLHKTRKELNLLQKLYGLYDTVMGSISGYYEILWGDVDIEKINAELLEFQNRCRKLPKGLKDWQAYLDLKKRIDDFSESCPLLEMMTNKAMKQRHWDRISELTGTPFDVESDTFCLRNIMEAPLLKNKDDIEDICISAIKEKDIEAKMTQVIENWTNQNLSFSAFKGKGELLLKGTESGEIITLMEDSLMVLGSLLSNRYNTPFKKTIQNWVYKLSTSSDIIEEWLVVQNLWVYLEAVFVGGDIAKQLPQEAKRFQNIDKSWVKIMQRAHENPNVISCCVGDETMGQLLPHLHEQLEVCQKSLTGYLEKKRLLFPRFFFVSDPVLLEILGQASDSHTIQPHLPAVSDNINEVTFHPKDYDRMTAVISREGEKIMLDTPVMAKGPVEIWLLDLLKVQMSSLHNIIRSAFYQISDSGFLLLPFLNHFPAQVGLLGIQMLWTHDSEEALNSAKDDRKIMHITNQKFLDILNTLISQTTHDLTKFDRVKFETLITIHVHQRDIFDDLVKMHIKSVTDFEWLKQSRFYFKEDLDQTVVSITDVDFNYQNEFLGCTDRLVITPLTDRCYITLAQALGMNMGGAPAGPAGTGKTETTKDMGRCLGKYVVVFNCSDQMDFRGLGRIFKGLAQSGSWGCFDEFNRIELPVLSVAAQQIYIVLTARKERKKQFIFSDGDCVDLNPEFGIFLTMNPGYAGRQELPENLKIQFRTVAMMVPDRQIIMRVKLASCGFLENVILAQKFYVLYKLCEEQLTKQVHYDFGLRNILSVLRTLGSQKRARPEDSELSTVMRGLRDMNLSKLVDEDEPLFLSLINDLFPGLQLDSNTYAELQAAVDNQVNLEGLINHPPWNLKLVQLYETSLVRHGLMTLGPSGSGKTTVITILMKSLTECGRPHREMRMNPKAITAPQMFGRLDTATNDWTDGIFSTLWRKTLKAKKGENIFLILDGPVDAIWIENLNSVLDDNKTLTLANGDRIPMAPTCKLLFEVHNIENASPATVSRMGMVYISSSALSWRPILQAWLKRRTQQEATAFLSLYDKVFEDAYTYMKLNLIPKMQLLECNYITQSLNLLEGLIPSKEEGGVSSVDHLHKLFVFGLMWSLGALLELESREKLEVFLRGHESKLNLPEIAKDSHHTMYEFYVTDYGDWEHWNKRLQPYFYPTDSIPEYSSILVPNVDNIRTNFLIDTIAKQHKAVLLTGEQGTAKTVMVKAYLKKYDPEVQLSKSLNFSSATEPMMFQRTIESYVDKRMGSTYGPPGGRKMTVFIDDINMPVINEWGDQITNEIVRQMMEMEGMYSLDKPGDFTTIVDVQLIAAMIHPGGGRNDIPQRLKRQFTVFNCTLPSNTSIDKIFGIIGCGYFDPCRKFRPEICDMIGNLVSVGRVLWQWTKVKMLPTPSKFHYIFNLRDLSRIWQGMLTIKAEECKTIPILMALFKHECNRVIADRFITPDDEQWFNTQLIRAVEENISPEVAASINPEPYFVDFLRDMPEPTGDEPEDTMFEVPKIYELVPSFEFLCEKLQFYQKQFNEIIRGTSLDLVFFKDAMTHLIKISRIIRTSCGNALLVGVGGSGKQSLSRLASFIAGYQIFQITLTRSYNVSNLIDDLKNLYKVAGADGKGITFIFTDNEIKDEAFLEYLNNLLSSGEISNLFARDELDEITQGLISVMKRELPRHPPTFDNLYEYFISRSRRNLHVVLCFSPVGEKFRARSLKFPGLISGCTMDWFSRWPKEALIAVASYFLSDYNIVCSMEIKRHVVEAMGLFHDMVSESCENYFQRYRRRAHVTPKSYLSFINGYKNIYTEKVKYINEQAERMNIGLDKLMEASESVAKLSQDLAVKEKELAVASVKADEVLAEVTVSAQASAKVKNEVQEVKDKAQKIVDEIDSEKVKAESKLEAAKPALEEAEAALNTIKPNDIATVRKLAKPPHLIMRIMDCVLLLFQKKIDPVTMDPEKPCCKPSWGESLKLMSATGFLFSLQQFPKDTINEETVELLQPYFNMDDYTYESAKKVCGNVAGLLSWTLAMAIFYGINREVLPLKANLAKQEGRLAVANAELGKAQALLDEKQAELDKVQAKFDAAMNEKMDLLNDADMCRKKMQAASTLIDGLSGEKVRWTQQSKEFKAQINRLVGDVLLCTGFLSYLGPFNQIFRNYLLKDQWELEMKARKIPFTENLNLIAMLVDPPTIGEWGLQGLPGDDLSIQNGIIVTKATRYPLLIDPQTQGKTWIKSKEKENDLQVTSLNHKYFRTHLEDSLSLGRPLLIEDIREELDPALDNVLEKNFIKSGTAFKVKVGDKECDIMDTFKLYITTKLPNPAFTPEINAKTSVIDFTVTMKGLENQLLRRVILTEKQELESERVKLLEDVTFNKRKMKELEDNLLYKLSTTQGSLVDDESLIGVLRITKQTAAEVSEKLHVAAETEIKINTAQEEFRPAATRGSILYFLITEMSMVNIMYQTSLAQFLKLFDQSMARSEKSPLPQKRITNIIEYLTYEVFTYSVRGLYENHKFLFALLMTLKIDLQRGTVKHKEFQALIKGGAALDLKACPPKPFRWILDMTWLNLVELSKLPQFAEIMNQISRNEKGWKNWFDKDAPEEEIIPDGYNDSLDTCRKLLLIRSWCPDRTVFQARKYIADSLEEKYTEPVILNLEKTWEESDTHTPLICFLSMGSDPTIQIDALAKKLKLECRTISMGQGQEVHARKLVQLSMQQGGWVLLQNCHLGLEFMEELLETLMVTETTEDSFRVWITTEPHDRFPITLLQTSLKFTNEPPQGVRAGLKRTFAGINQDLLDISNLPMWKPMLYTVAFLHSTVQERRKFGPLGWNIPYEFNSADFSASVQFIQNHLDECDIKKGVSWSTVRYMIGEVQYGGRVTDDFDKRLLNCFARVWFSEKMFEPSFCFYTGYKIPVCKTLDQYFEYIQSLPSLDNPEVFGLHPNADITYQSNTASDVLETITNIQPKESGGGMGETREAIVYRLSEDMLSKLPPNYVAHEVKARLMKMGHLNSMNIFLRQEIDRMQRVISLLRNSLNDLKLAIEGTIIMSENLRDALDNMYDARIPQLWKRVSWDSSTLGFWFTELLERNAQFSTWIFEGRPNVFWMTGFFNPQGFLTAMRQEVTRAHKGWALDSVTIHNEVLRQTKEEIITPPVEGVYIYGLYMDGASWDRRNGKLTESTPKVLFMQLPVLHIYAINSTAPKDPKLYVCPIYKKPRRTDLTFITVVYLRTVLSPDHWILRGVALLCDIK</sequence>
<dbReference type="Pfam" id="PF12777">
    <property type="entry name" value="MT"/>
    <property type="match status" value="1"/>
</dbReference>
<dbReference type="FunCoup" id="F1MAM6">
    <property type="interactions" value="84"/>
</dbReference>
<dbReference type="Pfam" id="PF03028">
    <property type="entry name" value="Dynein_heavy"/>
    <property type="match status" value="1"/>
</dbReference>
<dbReference type="InterPro" id="IPR041658">
    <property type="entry name" value="AAA_lid_11"/>
</dbReference>
<feature type="region of interest" description="Disordered" evidence="15">
    <location>
        <begin position="1164"/>
        <end position="1187"/>
    </location>
</feature>
<dbReference type="Pfam" id="PF18199">
    <property type="entry name" value="Dynein_C"/>
    <property type="match status" value="1"/>
</dbReference>
<dbReference type="FunFam" id="3.10.490.20:FF:000003">
    <property type="entry name" value="Dynein heavy chain 5, axonemal"/>
    <property type="match status" value="1"/>
</dbReference>
<feature type="compositionally biased region" description="Pro residues" evidence="15">
    <location>
        <begin position="9"/>
        <end position="24"/>
    </location>
</feature>
<keyword evidence="4" id="KW-0493">Microtubule</keyword>
<dbReference type="FunFam" id="3.40.50.300:FF:002141">
    <property type="entry name" value="Dynein heavy chain"/>
    <property type="match status" value="1"/>
</dbReference>
<dbReference type="Gene3D" id="3.40.50.300">
    <property type="entry name" value="P-loop containing nucleotide triphosphate hydrolases"/>
    <property type="match status" value="5"/>
</dbReference>
<evidence type="ECO:0000313" key="17">
    <source>
        <dbReference type="Ensembl" id="ENSRNOP00000000651.8"/>
    </source>
</evidence>
<evidence type="ECO:0007829" key="20">
    <source>
        <dbReference type="PubMed" id="22673903"/>
    </source>
</evidence>
<keyword evidence="10" id="KW-0969">Cilium</keyword>
<dbReference type="eggNOG" id="KOG3595">
    <property type="taxonomic scope" value="Eukaryota"/>
</dbReference>
<dbReference type="PhosphoSitePlus" id="F1MAM6"/>
<dbReference type="FunFam" id="3.40.50.300:FF:000543">
    <property type="entry name" value="Dynein axonemal heavy chain 5"/>
    <property type="match status" value="1"/>
</dbReference>
<dbReference type="GO" id="GO:0008569">
    <property type="term" value="F:minus-end-directed microtubule motor activity"/>
    <property type="evidence" value="ECO:0000318"/>
    <property type="project" value="GO_Central"/>
</dbReference>
<dbReference type="GlyGen" id="F1MAM6">
    <property type="glycosylation" value="1 site"/>
</dbReference>
<dbReference type="InterPro" id="IPR042228">
    <property type="entry name" value="Dynein_linker_3"/>
</dbReference>
<dbReference type="Gene3D" id="1.10.472.130">
    <property type="match status" value="1"/>
</dbReference>
<dbReference type="VEuPathDB" id="HostDB:ENSRNOG00000000542"/>
<evidence type="ECO:0000256" key="4">
    <source>
        <dbReference type="ARBA" id="ARBA00022701"/>
    </source>
</evidence>
<dbReference type="GO" id="GO:0036158">
    <property type="term" value="P:outer dynein arm assembly"/>
    <property type="evidence" value="ECO:0000318"/>
    <property type="project" value="GO_Central"/>
</dbReference>
<dbReference type="Gene3D" id="3.20.180.20">
    <property type="entry name" value="Dynein heavy chain, N-terminal domain 2"/>
    <property type="match status" value="1"/>
</dbReference>
<dbReference type="InterPro" id="IPR041589">
    <property type="entry name" value="DNAH3_AAA_lid_1"/>
</dbReference>
<dbReference type="CTD" id="1769"/>
<evidence type="ECO:0000313" key="19">
    <source>
        <dbReference type="RGD" id="619986"/>
    </source>
</evidence>
<dbReference type="Pfam" id="PF12775">
    <property type="entry name" value="AAA_7"/>
    <property type="match status" value="1"/>
</dbReference>
<dbReference type="SUPFAM" id="SSF52540">
    <property type="entry name" value="P-loop containing nucleoside triphosphate hydrolases"/>
    <property type="match status" value="4"/>
</dbReference>
<comment type="similarity">
    <text evidence="2">Belongs to the dynein heavy chain family.</text>
</comment>
<dbReference type="Gene3D" id="1.10.8.710">
    <property type="match status" value="1"/>
</dbReference>
<dbReference type="RefSeq" id="XP_038955256.1">
    <property type="nucleotide sequence ID" value="XM_039099328.2"/>
</dbReference>
<dbReference type="GeneTree" id="ENSGT00940000158992"/>
<dbReference type="InterPro" id="IPR042222">
    <property type="entry name" value="Dynein_2_N"/>
</dbReference>
<evidence type="ECO:0000256" key="6">
    <source>
        <dbReference type="ARBA" id="ARBA00022741"/>
    </source>
</evidence>
<dbReference type="InterPro" id="IPR041228">
    <property type="entry name" value="Dynein_C"/>
</dbReference>
<dbReference type="KEGG" id="rno:207117"/>
<feature type="region of interest" description="Disordered" evidence="15">
    <location>
        <begin position="109"/>
        <end position="135"/>
    </location>
</feature>
<evidence type="ECO:0000256" key="15">
    <source>
        <dbReference type="SAM" id="MobiDB-lite"/>
    </source>
</evidence>
<dbReference type="AGR" id="RGD:619986"/>
<dbReference type="InterPro" id="IPR041466">
    <property type="entry name" value="Dynein_AAA5_ext"/>
</dbReference>
<dbReference type="Pfam" id="PF18198">
    <property type="entry name" value="AAA_lid_11"/>
    <property type="match status" value="1"/>
</dbReference>
<dbReference type="InterPro" id="IPR026983">
    <property type="entry name" value="DHC"/>
</dbReference>
<dbReference type="FunFam" id="3.20.180.20:FF:000001">
    <property type="entry name" value="Dynein axonemal heavy chain 5"/>
    <property type="match status" value="1"/>
</dbReference>
<dbReference type="iPTMnet" id="F1MAM6"/>
<dbReference type="Proteomes" id="UP000002494">
    <property type="component" value="Chromosome 20"/>
</dbReference>
<dbReference type="Gene3D" id="1.20.920.20">
    <property type="match status" value="1"/>
</dbReference>
<dbReference type="RefSeq" id="XP_038955255.1">
    <property type="nucleotide sequence ID" value="XM_039099327.2"/>
</dbReference>
<dbReference type="FunFam" id="3.40.50.300:FF:000044">
    <property type="entry name" value="Dynein heavy chain 5, axonemal"/>
    <property type="match status" value="1"/>
</dbReference>
<feature type="compositionally biased region" description="Polar residues" evidence="15">
    <location>
        <begin position="1164"/>
        <end position="1183"/>
    </location>
</feature>
<dbReference type="Gene3D" id="1.20.920.30">
    <property type="match status" value="1"/>
</dbReference>
<accession>F1MAM6</accession>
<dbReference type="RefSeq" id="NP_001414021.1">
    <property type="nucleotide sequence ID" value="NM_001427092.1"/>
</dbReference>
<dbReference type="RefSeq" id="XP_038955258.1">
    <property type="nucleotide sequence ID" value="XM_039099330.2"/>
</dbReference>
<organism evidence="17 18">
    <name type="scientific">Rattus norvegicus</name>
    <name type="common">Rat</name>
    <dbReference type="NCBI Taxonomy" id="10116"/>
    <lineage>
        <taxon>Eukaryota</taxon>
        <taxon>Metazoa</taxon>
        <taxon>Chordata</taxon>
        <taxon>Craniata</taxon>
        <taxon>Vertebrata</taxon>
        <taxon>Euteleostomi</taxon>
        <taxon>Mammalia</taxon>
        <taxon>Eutheria</taxon>
        <taxon>Euarchontoglires</taxon>
        <taxon>Glires</taxon>
        <taxon>Rodentia</taxon>
        <taxon>Myomorpha</taxon>
        <taxon>Muroidea</taxon>
        <taxon>Muridae</taxon>
        <taxon>Murinae</taxon>
        <taxon>Rattus</taxon>
    </lineage>
</organism>
<dbReference type="GO" id="GO:0005874">
    <property type="term" value="C:microtubule"/>
    <property type="evidence" value="ECO:0007669"/>
    <property type="project" value="UniProtKB-KW"/>
</dbReference>
<feature type="compositionally biased region" description="Pro residues" evidence="15">
    <location>
        <begin position="32"/>
        <end position="45"/>
    </location>
</feature>
<feature type="domain" description="AAA+ ATPase" evidence="16">
    <location>
        <begin position="2078"/>
        <end position="2222"/>
    </location>
</feature>
<dbReference type="FunFam" id="3.40.50.300:FF:000320">
    <property type="entry name" value="Dynein, axonemal, heavy chain 5"/>
    <property type="match status" value="1"/>
</dbReference>
<evidence type="ECO:0000313" key="18">
    <source>
        <dbReference type="Proteomes" id="UP000002494"/>
    </source>
</evidence>
<feature type="region of interest" description="Disordered" evidence="15">
    <location>
        <begin position="1"/>
        <end position="75"/>
    </location>
</feature>
<dbReference type="InterPro" id="IPR043157">
    <property type="entry name" value="Dynein_AAA1S"/>
</dbReference>
<dbReference type="Gene3D" id="1.10.287.2620">
    <property type="match status" value="1"/>
</dbReference>
<feature type="domain" description="AAA+ ATPase" evidence="16">
    <location>
        <begin position="2685"/>
        <end position="2833"/>
    </location>
</feature>
<dbReference type="FunFam" id="1.20.1270.280:FF:000002">
    <property type="entry name" value="Dynein heavy chain 5, axonemal"/>
    <property type="match status" value="1"/>
</dbReference>
<feature type="coiled-coil region" evidence="14">
    <location>
        <begin position="3311"/>
        <end position="3384"/>
    </location>
</feature>
<proteinExistence type="evidence at protein level"/>
<reference evidence="17" key="3">
    <citation type="submission" date="2025-08" db="UniProtKB">
        <authorList>
            <consortium name="Ensembl"/>
        </authorList>
    </citation>
    <scope>IDENTIFICATION</scope>
    <source>
        <strain evidence="17">Brown Norway</strain>
    </source>
</reference>
<evidence type="ECO:0000256" key="12">
    <source>
        <dbReference type="ARBA" id="ARBA00023212"/>
    </source>
</evidence>
<feature type="domain" description="AAA+ ATPase" evidence="16">
    <location>
        <begin position="2359"/>
        <end position="2512"/>
    </location>
</feature>
<reference evidence="17" key="2">
    <citation type="submission" date="2024-01" db="EMBL/GenBank/DDBJ databases">
        <title>GRCr8: a new rat reference genome assembly contstructed from accurate long reads and long range scaffolding.</title>
        <authorList>
            <person name="Doris P.A."/>
            <person name="Kalbfleisch T."/>
            <person name="Li K."/>
            <person name="Howe K."/>
            <person name="Wood J."/>
        </authorList>
    </citation>
    <scope>NUCLEOTIDE SEQUENCE [LARGE SCALE GENOMIC DNA]</scope>
    <source>
        <strain evidence="17">Brown Norway</strain>
    </source>
</reference>
<dbReference type="Gene3D" id="6.10.140.1060">
    <property type="match status" value="1"/>
</dbReference>
<evidence type="ECO:0000256" key="10">
    <source>
        <dbReference type="ARBA" id="ARBA00023069"/>
    </source>
</evidence>
<dbReference type="PANTHER" id="PTHR46532:SF11">
    <property type="entry name" value="DYNEIN AXONEMAL HEAVY CHAIN 12"/>
    <property type="match status" value="1"/>
</dbReference>
<keyword evidence="18" id="KW-1185">Reference proteome</keyword>
<dbReference type="FunFam" id="1.10.8.720:FF:000004">
    <property type="entry name" value="Dynein heavy chain 5, axonemal"/>
    <property type="match status" value="1"/>
</dbReference>
<dbReference type="InterPro" id="IPR003593">
    <property type="entry name" value="AAA+_ATPase"/>
</dbReference>
<dbReference type="FunFam" id="3.40.50.300:FF:000049">
    <property type="entry name" value="Dynein, axonemal, heavy chain 5"/>
    <property type="match status" value="1"/>
</dbReference>
<keyword evidence="12" id="KW-0206">Cytoskeleton</keyword>
<dbReference type="InParanoid" id="F1MAM6"/>
<dbReference type="InterPro" id="IPR027417">
    <property type="entry name" value="P-loop_NTPase"/>
</dbReference>
<dbReference type="InterPro" id="IPR043160">
    <property type="entry name" value="Dynein_C_barrel"/>
</dbReference>
<name>F1MAM6_RAT</name>
<keyword evidence="11" id="KW-0505">Motor protein</keyword>
<evidence type="ECO:0000256" key="7">
    <source>
        <dbReference type="ARBA" id="ARBA00022840"/>
    </source>
</evidence>
<reference evidence="17" key="4">
    <citation type="submission" date="2025-09" db="UniProtKB">
        <authorList>
            <consortium name="Ensembl"/>
        </authorList>
    </citation>
    <scope>IDENTIFICATION</scope>
    <source>
        <strain evidence="17">Brown Norway</strain>
    </source>
</reference>
<dbReference type="FunFam" id="1.10.287.2620:FF:000003">
    <property type="entry name" value="Dynein, axonemal, heavy chain 5"/>
    <property type="match status" value="1"/>
</dbReference>
<keyword evidence="7" id="KW-0067">ATP-binding</keyword>
<dbReference type="Pfam" id="PF17852">
    <property type="entry name" value="Dynein_AAA_lid"/>
    <property type="match status" value="1"/>
</dbReference>
<dbReference type="InterPro" id="IPR013594">
    <property type="entry name" value="Dynein_heavy_tail"/>
</dbReference>
<dbReference type="PaxDb" id="10116-ENSRNOP00000000651"/>
<dbReference type="OMA" id="ATEPIMF"/>
<dbReference type="ExpressionAtlas" id="F1MAM6">
    <property type="expression patterns" value="baseline and differential"/>
</dbReference>
<evidence type="ECO:0000256" key="11">
    <source>
        <dbReference type="ARBA" id="ARBA00023175"/>
    </source>
</evidence>
<dbReference type="HOGENOM" id="CLU_000038_9_1_1"/>
<dbReference type="FunFam" id="3.40.50.300:FF:001221">
    <property type="entry name" value="Axonemal dynein heavy chain 8"/>
    <property type="match status" value="1"/>
</dbReference>
<dbReference type="InterPro" id="IPR042219">
    <property type="entry name" value="AAA_lid_11_sf"/>
</dbReference>
<dbReference type="Pfam" id="PF25007">
    <property type="entry name" value="DYH2-5-8_CC"/>
    <property type="match status" value="1"/>
</dbReference>
<dbReference type="InterPro" id="IPR004273">
    <property type="entry name" value="Dynein_heavy_D6_P-loop"/>
</dbReference>
<dbReference type="Pfam" id="PF17857">
    <property type="entry name" value="AAA_lid_1"/>
    <property type="match status" value="1"/>
</dbReference>
<dbReference type="RefSeq" id="XP_038955257.1">
    <property type="nucleotide sequence ID" value="XM_039099329.2"/>
</dbReference>
<evidence type="ECO:0000256" key="9">
    <source>
        <dbReference type="ARBA" id="ARBA00023054"/>
    </source>
</evidence>
<dbReference type="InterPro" id="IPR035706">
    <property type="entry name" value="AAA_9"/>
</dbReference>
<keyword evidence="8" id="KW-0243">Dynein</keyword>
<dbReference type="SMART" id="SM00382">
    <property type="entry name" value="AAA"/>
    <property type="match status" value="3"/>
</dbReference>
<dbReference type="Pfam" id="PF08385">
    <property type="entry name" value="DHC_N1"/>
    <property type="match status" value="1"/>
</dbReference>
<dbReference type="FunFam" id="1.20.140.100:FF:000003">
    <property type="entry name" value="Dynein, axonemal, heavy chain 5"/>
    <property type="match status" value="1"/>
</dbReference>
<dbReference type="STRING" id="10116.ENSRNOP00000000651"/>
<dbReference type="Ensembl" id="ENSRNOT00000000651.10">
    <property type="protein sequence ID" value="ENSRNOP00000000651.8"/>
    <property type="gene ID" value="ENSRNOG00000000542.10"/>
</dbReference>
<evidence type="ECO:0000256" key="3">
    <source>
        <dbReference type="ARBA" id="ARBA00022490"/>
    </source>
</evidence>
<dbReference type="GO" id="GO:0005930">
    <property type="term" value="C:axoneme"/>
    <property type="evidence" value="ECO:0000266"/>
    <property type="project" value="RGD"/>
</dbReference>
<dbReference type="InterPro" id="IPR056759">
    <property type="entry name" value="DYH2-5-8_CC"/>
</dbReference>
<evidence type="ECO:0000256" key="13">
    <source>
        <dbReference type="ARBA" id="ARBA00023273"/>
    </source>
</evidence>
<dbReference type="Bgee" id="ENSRNOG00000000542">
    <property type="expression patterns" value="Expressed in testis and 3 other cell types or tissues"/>
</dbReference>
<dbReference type="GO" id="GO:0003777">
    <property type="term" value="F:microtubule motor activity"/>
    <property type="evidence" value="ECO:0000266"/>
    <property type="project" value="RGD"/>
</dbReference>
<dbReference type="GO" id="GO:0036126">
    <property type="term" value="C:sperm flagellum"/>
    <property type="evidence" value="ECO:0000266"/>
    <property type="project" value="RGD"/>
</dbReference>
<dbReference type="Gene3D" id="1.20.1270.280">
    <property type="match status" value="1"/>
</dbReference>
<dbReference type="GO" id="GO:0005524">
    <property type="term" value="F:ATP binding"/>
    <property type="evidence" value="ECO:0007669"/>
    <property type="project" value="UniProtKB-KW"/>
</dbReference>
<dbReference type="PANTHER" id="PTHR46532">
    <property type="entry name" value="MALE FERTILITY FACTOR KL5"/>
    <property type="match status" value="1"/>
</dbReference>
<dbReference type="InterPro" id="IPR013602">
    <property type="entry name" value="Dynein_heavy_linker"/>
</dbReference>
<protein>
    <submittedName>
        <fullName evidence="17">Dynein, axonemal, heavy chain 8</fullName>
    </submittedName>
</protein>
<keyword evidence="3" id="KW-0963">Cytoplasm</keyword>
<dbReference type="Pfam" id="PF12780">
    <property type="entry name" value="AAA_8"/>
    <property type="match status" value="1"/>
</dbReference>
<evidence type="ECO:0000256" key="5">
    <source>
        <dbReference type="ARBA" id="ARBA00022737"/>
    </source>
</evidence>
<dbReference type="GO" id="GO:0045505">
    <property type="term" value="F:dynein intermediate chain binding"/>
    <property type="evidence" value="ECO:0000318"/>
    <property type="project" value="GO_Central"/>
</dbReference>
<dbReference type="FunFam" id="1.10.8.1220:FF:000001">
    <property type="entry name" value="Dynein axonemal heavy chain 5"/>
    <property type="match status" value="1"/>
</dbReference>
<dbReference type="GO" id="GO:0097228">
    <property type="term" value="C:sperm principal piece"/>
    <property type="evidence" value="ECO:0000266"/>
    <property type="project" value="RGD"/>
</dbReference>
<dbReference type="OrthoDB" id="447173at2759"/>
<feature type="coiled-coil region" evidence="14">
    <location>
        <begin position="3538"/>
        <end position="3579"/>
    </location>
</feature>
<evidence type="ECO:0000256" key="8">
    <source>
        <dbReference type="ARBA" id="ARBA00023017"/>
    </source>
</evidence>
<keyword evidence="9 14" id="KW-0175">Coiled coil</keyword>
<dbReference type="InterPro" id="IPR024743">
    <property type="entry name" value="Dynein_HC_stalk"/>
</dbReference>
<dbReference type="Gene3D" id="1.20.58.1120">
    <property type="match status" value="1"/>
</dbReference>
<dbReference type="GO" id="GO:0060294">
    <property type="term" value="P:cilium movement involved in cell motility"/>
    <property type="evidence" value="ECO:0000318"/>
    <property type="project" value="GO_Central"/>
</dbReference>
<dbReference type="InterPro" id="IPR024317">
    <property type="entry name" value="Dynein_heavy_chain_D4_dom"/>
</dbReference>
<keyword evidence="6" id="KW-0547">Nucleotide-binding</keyword>
<evidence type="ECO:0000256" key="1">
    <source>
        <dbReference type="ARBA" id="ARBA00004430"/>
    </source>
</evidence>
<gene>
    <name evidence="17 19" type="primary">Dnah8</name>
</gene>
<dbReference type="GO" id="GO:0036157">
    <property type="term" value="C:outer dynein arm"/>
    <property type="evidence" value="ECO:0000318"/>
    <property type="project" value="GO_Central"/>
</dbReference>
<dbReference type="Pfam" id="PF12781">
    <property type="entry name" value="AAA_9"/>
    <property type="match status" value="1"/>
</dbReference>
<dbReference type="Gene3D" id="1.10.8.720">
    <property type="entry name" value="Region D6 of dynein motor"/>
    <property type="match status" value="1"/>
</dbReference>
<reference evidence="20" key="1">
    <citation type="journal article" date="2012" name="Nat. Commun.">
        <title>Quantitative maps of protein phosphorylation sites across 14 different rat organs and tissues.</title>
        <authorList>
            <person name="Lundby A."/>
            <person name="Secher A."/>
            <person name="Lage K."/>
            <person name="Nordsborg N.B."/>
            <person name="Dmytriyev A."/>
            <person name="Lundby C."/>
            <person name="Olsen J.V."/>
        </authorList>
    </citation>
    <scope>IDENTIFICATION BY MASS SPECTROMETRY [LARGE SCALE ANALYSIS]</scope>
</reference>
<dbReference type="Pfam" id="PF12774">
    <property type="entry name" value="AAA_6"/>
    <property type="match status" value="1"/>
</dbReference>
<comment type="subcellular location">
    <subcellularLocation>
        <location evidence="1">Cytoplasm</location>
        <location evidence="1">Cytoskeleton</location>
        <location evidence="1">Cilium axoneme</location>
    </subcellularLocation>
</comment>
<dbReference type="Gene3D" id="1.20.140.100">
    <property type="entry name" value="Dynein heavy chain, N-terminal domain 2"/>
    <property type="match status" value="1"/>
</dbReference>
<dbReference type="FunFam" id="1.20.920.20:FF:000004">
    <property type="entry name" value="Dynein axonemal heavy chain 5"/>
    <property type="match status" value="1"/>
</dbReference>
<evidence type="ECO:0000256" key="14">
    <source>
        <dbReference type="SAM" id="Coils"/>
    </source>
</evidence>
<dbReference type="Pfam" id="PF08393">
    <property type="entry name" value="DHC_N2"/>
    <property type="match status" value="1"/>
</dbReference>
<evidence type="ECO:0000259" key="16">
    <source>
        <dbReference type="SMART" id="SM00382"/>
    </source>
</evidence>
<evidence type="ECO:0000256" key="2">
    <source>
        <dbReference type="ARBA" id="ARBA00008887"/>
    </source>
</evidence>
<dbReference type="GO" id="GO:0051959">
    <property type="term" value="F:dynein light intermediate chain binding"/>
    <property type="evidence" value="ECO:0000318"/>
    <property type="project" value="GO_Central"/>
</dbReference>
<dbReference type="RGD" id="619986">
    <property type="gene designation" value="Dnah8"/>
</dbReference>
<dbReference type="FunFam" id="1.10.472.130:FF:000009">
    <property type="entry name" value="Dynein heavy chain 5, axonemal"/>
    <property type="match status" value="1"/>
</dbReference>
<dbReference type="FunFam" id="1.20.920.30:FF:000004">
    <property type="entry name" value="Dynein axonemal heavy chain 5"/>
    <property type="match status" value="1"/>
</dbReference>
<dbReference type="Gene3D" id="1.10.8.1220">
    <property type="match status" value="1"/>
</dbReference>
<keyword evidence="5" id="KW-0677">Repeat</keyword>
<dbReference type="FunFam" id="1.20.58.1120:FF:000004">
    <property type="entry name" value="Dynein axonemal heavy chain 5"/>
    <property type="match status" value="1"/>
</dbReference>
<dbReference type="Gene3D" id="3.10.490.20">
    <property type="match status" value="1"/>
</dbReference>
<dbReference type="InterPro" id="IPR035699">
    <property type="entry name" value="AAA_6"/>
</dbReference>
<dbReference type="FunFam" id="1.10.8.710:FF:000003">
    <property type="entry name" value="Dynein axonemal heavy chain 5"/>
    <property type="match status" value="1"/>
</dbReference>
<keyword evidence="13" id="KW-0966">Cell projection</keyword>